<feature type="modified residue" description="4-aspartylphosphate" evidence="4">
    <location>
        <position position="56"/>
    </location>
</feature>
<comment type="caution">
    <text evidence="6">The sequence shown here is derived from an EMBL/GenBank/DDBJ whole genome shotgun (WGS) entry which is preliminary data.</text>
</comment>
<dbReference type="GO" id="GO:0006355">
    <property type="term" value="P:regulation of DNA-templated transcription"/>
    <property type="evidence" value="ECO:0007669"/>
    <property type="project" value="TreeGrafter"/>
</dbReference>
<keyword evidence="7" id="KW-1185">Reference proteome</keyword>
<dbReference type="Pfam" id="PF03704">
    <property type="entry name" value="BTAD"/>
    <property type="match status" value="1"/>
</dbReference>
<evidence type="ECO:0000256" key="3">
    <source>
        <dbReference type="ARBA" id="ARBA00023163"/>
    </source>
</evidence>
<accession>A0A917G556</accession>
<sequence length="368" mass="43169">MIILRAVLIDDEVLAISLLEKLLLDIGGVQIAGKFTNPNASMELIKDLNPDIIFLDIEMPNANGIEVAERLSQYGMDADIVFVTAYNQYALDAFNVHALDYVLKPVERDRLRRTIEMILKRRRTYTSSVPYNDGFRARFMGHFELYDAQGQPLKWRTRKVKELCAYLLHHAAPMHRSQIIEDLWPQESLEKASILLHTSIYKLRKELKIQGNDNPIIYQDERYSIRIDQTSDVESLLEAINFFKPNKESLVKLLDLYRNDYLDGEDYHWSIPHKEKIKEKFKRLLEGAAFRHDNGLARPDYFKDIMDKLLEMDPFQERYSRELISYYLQSGAERQAAEVYLRLKEQLWAEMGETPETETEELIHSYLV</sequence>
<dbReference type="AlphaFoldDB" id="A0A917G556"/>
<keyword evidence="3" id="KW-0804">Transcription</keyword>
<dbReference type="GO" id="GO:0003677">
    <property type="term" value="F:DNA binding"/>
    <property type="evidence" value="ECO:0007669"/>
    <property type="project" value="TreeGrafter"/>
</dbReference>
<feature type="domain" description="Response regulatory" evidence="5">
    <location>
        <begin position="5"/>
        <end position="119"/>
    </location>
</feature>
<dbReference type="InterPro" id="IPR011990">
    <property type="entry name" value="TPR-like_helical_dom_sf"/>
</dbReference>
<organism evidence="6 7">
    <name type="scientific">Paenibacillus abyssi</name>
    <dbReference type="NCBI Taxonomy" id="1340531"/>
    <lineage>
        <taxon>Bacteria</taxon>
        <taxon>Bacillati</taxon>
        <taxon>Bacillota</taxon>
        <taxon>Bacilli</taxon>
        <taxon>Bacillales</taxon>
        <taxon>Paenibacillaceae</taxon>
        <taxon>Paenibacillus</taxon>
    </lineage>
</organism>
<evidence type="ECO:0000256" key="4">
    <source>
        <dbReference type="PROSITE-ProRule" id="PRU00169"/>
    </source>
</evidence>
<reference evidence="6" key="1">
    <citation type="journal article" date="2014" name="Int. J. Syst. Evol. Microbiol.">
        <title>Complete genome sequence of Corynebacterium casei LMG S-19264T (=DSM 44701T), isolated from a smear-ripened cheese.</title>
        <authorList>
            <consortium name="US DOE Joint Genome Institute (JGI-PGF)"/>
            <person name="Walter F."/>
            <person name="Albersmeier A."/>
            <person name="Kalinowski J."/>
            <person name="Ruckert C."/>
        </authorList>
    </citation>
    <scope>NUCLEOTIDE SEQUENCE</scope>
    <source>
        <strain evidence="6">CGMCC 1.12987</strain>
    </source>
</reference>
<dbReference type="RefSeq" id="WP_188533203.1">
    <property type="nucleotide sequence ID" value="NZ_BMGR01000018.1"/>
</dbReference>
<keyword evidence="4" id="KW-0597">Phosphoprotein</keyword>
<dbReference type="Pfam" id="PF00072">
    <property type="entry name" value="Response_reg"/>
    <property type="match status" value="1"/>
</dbReference>
<dbReference type="Gene3D" id="1.25.40.10">
    <property type="entry name" value="Tetratricopeptide repeat domain"/>
    <property type="match status" value="1"/>
</dbReference>
<dbReference type="Gene3D" id="1.10.10.10">
    <property type="entry name" value="Winged helix-like DNA-binding domain superfamily/Winged helix DNA-binding domain"/>
    <property type="match status" value="1"/>
</dbReference>
<evidence type="ECO:0000313" key="7">
    <source>
        <dbReference type="Proteomes" id="UP000644756"/>
    </source>
</evidence>
<keyword evidence="1" id="KW-0902">Two-component regulatory system</keyword>
<dbReference type="SUPFAM" id="SSF52172">
    <property type="entry name" value="CheY-like"/>
    <property type="match status" value="1"/>
</dbReference>
<dbReference type="InterPro" id="IPR005158">
    <property type="entry name" value="BTAD"/>
</dbReference>
<dbReference type="Proteomes" id="UP000644756">
    <property type="component" value="Unassembled WGS sequence"/>
</dbReference>
<evidence type="ECO:0000313" key="6">
    <source>
        <dbReference type="EMBL" id="GGG22286.1"/>
    </source>
</evidence>
<dbReference type="InterPro" id="IPR036388">
    <property type="entry name" value="WH-like_DNA-bd_sf"/>
</dbReference>
<dbReference type="PROSITE" id="PS50110">
    <property type="entry name" value="RESPONSE_REGULATORY"/>
    <property type="match status" value="1"/>
</dbReference>
<dbReference type="SMART" id="SM00448">
    <property type="entry name" value="REC"/>
    <property type="match status" value="1"/>
</dbReference>
<dbReference type="GO" id="GO:0000160">
    <property type="term" value="P:phosphorelay signal transduction system"/>
    <property type="evidence" value="ECO:0007669"/>
    <property type="project" value="UniProtKB-KW"/>
</dbReference>
<dbReference type="Gene3D" id="3.40.50.2300">
    <property type="match status" value="1"/>
</dbReference>
<dbReference type="PANTHER" id="PTHR35807:SF1">
    <property type="entry name" value="TRANSCRIPTIONAL REGULATOR REDD"/>
    <property type="match status" value="1"/>
</dbReference>
<proteinExistence type="predicted"/>
<keyword evidence="2" id="KW-0805">Transcription regulation</keyword>
<protein>
    <recommendedName>
        <fullName evidence="5">Response regulatory domain-containing protein</fullName>
    </recommendedName>
</protein>
<evidence type="ECO:0000256" key="1">
    <source>
        <dbReference type="ARBA" id="ARBA00023012"/>
    </source>
</evidence>
<dbReference type="EMBL" id="BMGR01000018">
    <property type="protein sequence ID" value="GGG22286.1"/>
    <property type="molecule type" value="Genomic_DNA"/>
</dbReference>
<reference evidence="6" key="2">
    <citation type="submission" date="2020-09" db="EMBL/GenBank/DDBJ databases">
        <authorList>
            <person name="Sun Q."/>
            <person name="Zhou Y."/>
        </authorList>
    </citation>
    <scope>NUCLEOTIDE SEQUENCE</scope>
    <source>
        <strain evidence="6">CGMCC 1.12987</strain>
    </source>
</reference>
<dbReference type="InterPro" id="IPR011006">
    <property type="entry name" value="CheY-like_superfamily"/>
</dbReference>
<evidence type="ECO:0000259" key="5">
    <source>
        <dbReference type="PROSITE" id="PS50110"/>
    </source>
</evidence>
<evidence type="ECO:0000256" key="2">
    <source>
        <dbReference type="ARBA" id="ARBA00023015"/>
    </source>
</evidence>
<dbReference type="InterPro" id="IPR001789">
    <property type="entry name" value="Sig_transdc_resp-reg_receiver"/>
</dbReference>
<name>A0A917G556_9BACL</name>
<gene>
    <name evidence="6" type="ORF">GCM10010916_43680</name>
</gene>
<dbReference type="PANTHER" id="PTHR35807">
    <property type="entry name" value="TRANSCRIPTIONAL REGULATOR REDD-RELATED"/>
    <property type="match status" value="1"/>
</dbReference>
<dbReference type="InterPro" id="IPR051677">
    <property type="entry name" value="AfsR-DnrI-RedD_regulator"/>
</dbReference>